<gene>
    <name evidence="6" type="ORF">HGK34_12815</name>
</gene>
<evidence type="ECO:0000256" key="4">
    <source>
        <dbReference type="SAM" id="MobiDB-lite"/>
    </source>
</evidence>
<keyword evidence="1" id="KW-0805">Transcription regulation</keyword>
<feature type="compositionally biased region" description="Polar residues" evidence="4">
    <location>
        <begin position="147"/>
        <end position="158"/>
    </location>
</feature>
<dbReference type="Gene3D" id="1.10.10.10">
    <property type="entry name" value="Winged helix-like DNA-binding domain superfamily/Winged helix DNA-binding domain"/>
    <property type="match status" value="1"/>
</dbReference>
<protein>
    <submittedName>
        <fullName evidence="6">MarR family transcriptional regulator</fullName>
    </submittedName>
</protein>
<dbReference type="InterPro" id="IPR000835">
    <property type="entry name" value="HTH_MarR-typ"/>
</dbReference>
<dbReference type="Pfam" id="PF12802">
    <property type="entry name" value="MarR_2"/>
    <property type="match status" value="1"/>
</dbReference>
<evidence type="ECO:0000259" key="5">
    <source>
        <dbReference type="Pfam" id="PF12802"/>
    </source>
</evidence>
<dbReference type="PANTHER" id="PTHR38465:SF2">
    <property type="entry name" value="HTH-TYPE TRANSCRIPTIONAL REGULATOR MMPR5"/>
    <property type="match status" value="1"/>
</dbReference>
<dbReference type="RefSeq" id="WP_201847888.1">
    <property type="nucleotide sequence ID" value="NZ_JABBYC010000022.1"/>
</dbReference>
<dbReference type="SUPFAM" id="SSF46785">
    <property type="entry name" value="Winged helix' DNA-binding domain"/>
    <property type="match status" value="1"/>
</dbReference>
<dbReference type="InterPro" id="IPR036390">
    <property type="entry name" value="WH_DNA-bd_sf"/>
</dbReference>
<organism evidence="6 7">
    <name type="scientific">Myceligenerans indicum</name>
    <dbReference type="NCBI Taxonomy" id="2593663"/>
    <lineage>
        <taxon>Bacteria</taxon>
        <taxon>Bacillati</taxon>
        <taxon>Actinomycetota</taxon>
        <taxon>Actinomycetes</taxon>
        <taxon>Micrococcales</taxon>
        <taxon>Promicromonosporaceae</taxon>
        <taxon>Myceligenerans</taxon>
    </lineage>
</organism>
<evidence type="ECO:0000313" key="6">
    <source>
        <dbReference type="EMBL" id="MBL0887149.1"/>
    </source>
</evidence>
<keyword evidence="7" id="KW-1185">Reference proteome</keyword>
<dbReference type="PANTHER" id="PTHR38465">
    <property type="entry name" value="HTH-TYPE TRANSCRIPTIONAL REGULATOR MJ1563-RELATED"/>
    <property type="match status" value="1"/>
</dbReference>
<name>A0ABS1LLZ3_9MICO</name>
<comment type="caution">
    <text evidence="6">The sequence shown here is derived from an EMBL/GenBank/DDBJ whole genome shotgun (WGS) entry which is preliminary data.</text>
</comment>
<sequence length="167" mass="18348">MDEEASRRYAEEVGVALTQMGTTPSFGTLLGWLLICEPRAQTITQLCDAVGLSKASVSTGMRALEQSGLVRRVPASGRGHAYEIHDDAFARAIDPTAKMRTFLEVLQRGLDLVGDDEARAQRLRHSRDFYAFMIERVPALMEEFRTSEASTHPSSTVAGTGPQEEMS</sequence>
<evidence type="ECO:0000256" key="1">
    <source>
        <dbReference type="ARBA" id="ARBA00023015"/>
    </source>
</evidence>
<reference evidence="6 7" key="1">
    <citation type="journal article" date="2021" name="Arch. Microbiol.">
        <title>Myceligenerans indicum sp. nov., an actinobacterium isolated from mangrove sediment of Sundarbans, India.</title>
        <authorList>
            <person name="Asha K."/>
            <person name="Bhadury P."/>
        </authorList>
    </citation>
    <scope>NUCLEOTIDE SEQUENCE [LARGE SCALE GENOMIC DNA]</scope>
    <source>
        <strain evidence="6 7">I2</strain>
    </source>
</reference>
<dbReference type="CDD" id="cd00090">
    <property type="entry name" value="HTH_ARSR"/>
    <property type="match status" value="1"/>
</dbReference>
<dbReference type="Gene3D" id="1.10.287.160">
    <property type="entry name" value="HR1 repeat"/>
    <property type="match status" value="1"/>
</dbReference>
<proteinExistence type="predicted"/>
<evidence type="ECO:0000256" key="2">
    <source>
        <dbReference type="ARBA" id="ARBA00023125"/>
    </source>
</evidence>
<dbReference type="InterPro" id="IPR036388">
    <property type="entry name" value="WH-like_DNA-bd_sf"/>
</dbReference>
<accession>A0ABS1LLZ3</accession>
<dbReference type="EMBL" id="JABBYC010000022">
    <property type="protein sequence ID" value="MBL0887149.1"/>
    <property type="molecule type" value="Genomic_DNA"/>
</dbReference>
<feature type="domain" description="HTH marR-type" evidence="5">
    <location>
        <begin position="30"/>
        <end position="76"/>
    </location>
</feature>
<dbReference type="InterPro" id="IPR011991">
    <property type="entry name" value="ArsR-like_HTH"/>
</dbReference>
<dbReference type="Proteomes" id="UP000675409">
    <property type="component" value="Unassembled WGS sequence"/>
</dbReference>
<evidence type="ECO:0000313" key="7">
    <source>
        <dbReference type="Proteomes" id="UP000675409"/>
    </source>
</evidence>
<keyword evidence="2" id="KW-0238">DNA-binding</keyword>
<dbReference type="InterPro" id="IPR052362">
    <property type="entry name" value="HTH-GbsR_regulator"/>
</dbReference>
<feature type="region of interest" description="Disordered" evidence="4">
    <location>
        <begin position="145"/>
        <end position="167"/>
    </location>
</feature>
<keyword evidence="3" id="KW-0804">Transcription</keyword>
<evidence type="ECO:0000256" key="3">
    <source>
        <dbReference type="ARBA" id="ARBA00023163"/>
    </source>
</evidence>